<evidence type="ECO:0000256" key="3">
    <source>
        <dbReference type="ARBA" id="ARBA00023163"/>
    </source>
</evidence>
<gene>
    <name evidence="5" type="primary">gntR</name>
    <name evidence="5" type="ordered locus">AZC_4376</name>
</gene>
<dbReference type="InterPro" id="IPR008920">
    <property type="entry name" value="TF_FadR/GntR_C"/>
</dbReference>
<evidence type="ECO:0000313" key="6">
    <source>
        <dbReference type="Proteomes" id="UP000000270"/>
    </source>
</evidence>
<dbReference type="Gene3D" id="1.20.120.530">
    <property type="entry name" value="GntR ligand-binding domain-like"/>
    <property type="match status" value="1"/>
</dbReference>
<keyword evidence="2" id="KW-0238">DNA-binding</keyword>
<dbReference type="Proteomes" id="UP000000270">
    <property type="component" value="Chromosome"/>
</dbReference>
<keyword evidence="6" id="KW-1185">Reference proteome</keyword>
<dbReference type="Gene3D" id="1.10.10.10">
    <property type="entry name" value="Winged helix-like DNA-binding domain superfamily/Winged helix DNA-binding domain"/>
    <property type="match status" value="1"/>
</dbReference>
<dbReference type="SUPFAM" id="SSF46785">
    <property type="entry name" value="Winged helix' DNA-binding domain"/>
    <property type="match status" value="1"/>
</dbReference>
<dbReference type="InterPro" id="IPR011711">
    <property type="entry name" value="GntR_C"/>
</dbReference>
<keyword evidence="1" id="KW-0805">Transcription regulation</keyword>
<dbReference type="AlphaFoldDB" id="A8HVZ6"/>
<dbReference type="HOGENOM" id="CLU_017584_5_1_5"/>
<dbReference type="SMART" id="SM00895">
    <property type="entry name" value="FCD"/>
    <property type="match status" value="1"/>
</dbReference>
<dbReference type="PROSITE" id="PS50949">
    <property type="entry name" value="HTH_GNTR"/>
    <property type="match status" value="1"/>
</dbReference>
<reference evidence="6" key="2">
    <citation type="submission" date="2007-04" db="EMBL/GenBank/DDBJ databases">
        <title>Complete genome sequence of the nitrogen-fixing bacterium Azorhizobium caulinodans ORS571.</title>
        <authorList>
            <person name="Lee K.B."/>
            <person name="Backer P.D."/>
            <person name="Aono T."/>
            <person name="Liu C.T."/>
            <person name="Suzuki S."/>
            <person name="Suzuki T."/>
            <person name="Kaneko T."/>
            <person name="Yamada M."/>
            <person name="Tabata S."/>
            <person name="Kupfer D.M."/>
            <person name="Najar F.Z."/>
            <person name="Wiley G.B."/>
            <person name="Roe B."/>
            <person name="Binnewies T."/>
            <person name="Ussery D."/>
            <person name="Vereecke D."/>
            <person name="Gevers D."/>
            <person name="Holsters M."/>
            <person name="Oyaizu H."/>
        </authorList>
    </citation>
    <scope>NUCLEOTIDE SEQUENCE [LARGE SCALE GENOMIC DNA]</scope>
    <source>
        <strain evidence="6">ATCC 43989 / DSM 5975 / JCM 20966 / LMG 6465 / NBRC 14845 / NCIMB 13405 / ORS 571</strain>
    </source>
</reference>
<evidence type="ECO:0000256" key="1">
    <source>
        <dbReference type="ARBA" id="ARBA00023015"/>
    </source>
</evidence>
<dbReference type="InterPro" id="IPR000524">
    <property type="entry name" value="Tscrpt_reg_HTH_GntR"/>
</dbReference>
<accession>A8HVZ6</accession>
<dbReference type="EMBL" id="AP009384">
    <property type="protein sequence ID" value="BAF90374.1"/>
    <property type="molecule type" value="Genomic_DNA"/>
</dbReference>
<keyword evidence="3" id="KW-0804">Transcription</keyword>
<dbReference type="InterPro" id="IPR036388">
    <property type="entry name" value="WH-like_DNA-bd_sf"/>
</dbReference>
<organism evidence="5 6">
    <name type="scientific">Azorhizobium caulinodans (strain ATCC 43989 / DSM 5975 / JCM 20966 / LMG 6465 / NBRC 14845 / NCIMB 13405 / ORS 571)</name>
    <dbReference type="NCBI Taxonomy" id="438753"/>
    <lineage>
        <taxon>Bacteria</taxon>
        <taxon>Pseudomonadati</taxon>
        <taxon>Pseudomonadota</taxon>
        <taxon>Alphaproteobacteria</taxon>
        <taxon>Hyphomicrobiales</taxon>
        <taxon>Xanthobacteraceae</taxon>
        <taxon>Azorhizobium</taxon>
    </lineage>
</organism>
<dbReference type="STRING" id="438753.AZC_4376"/>
<dbReference type="Pfam" id="PF07729">
    <property type="entry name" value="FCD"/>
    <property type="match status" value="1"/>
</dbReference>
<reference evidence="5 6" key="3">
    <citation type="journal article" date="2008" name="BMC Genomics">
        <title>The genome of the versatile nitrogen fixer Azorhizobium caulinodans ORS571.</title>
        <authorList>
            <person name="Lee KB."/>
            <person name="Backer P.D."/>
            <person name="Aono T."/>
            <person name="Liu CT."/>
            <person name="Suzuki S."/>
            <person name="Suzuki T."/>
            <person name="Kaneko T."/>
            <person name="Yamada M."/>
            <person name="Tabata S."/>
            <person name="Kupfer D.M."/>
            <person name="Najar F.Z."/>
            <person name="Wiley G.B."/>
            <person name="Roe B."/>
            <person name="Binnewies T.T."/>
            <person name="Ussery D.W."/>
            <person name="D'Haeze W."/>
            <person name="Herder J.D."/>
            <person name="Gevers D."/>
            <person name="Vereecke D."/>
            <person name="Holsters M."/>
            <person name="Oyaizu H."/>
        </authorList>
    </citation>
    <scope>NUCLEOTIDE SEQUENCE [LARGE SCALE GENOMIC DNA]</scope>
    <source>
        <strain evidence="6">ATCC 43989 / DSM 5975 / JCM 20966 / LMG 6465 / NBRC 14845 / NCIMB 13405 / ORS 571</strain>
    </source>
</reference>
<dbReference type="GO" id="GO:0003700">
    <property type="term" value="F:DNA-binding transcription factor activity"/>
    <property type="evidence" value="ECO:0007669"/>
    <property type="project" value="InterPro"/>
</dbReference>
<evidence type="ECO:0000256" key="2">
    <source>
        <dbReference type="ARBA" id="ARBA00023125"/>
    </source>
</evidence>
<feature type="domain" description="HTH gntR-type" evidence="4">
    <location>
        <begin position="70"/>
        <end position="137"/>
    </location>
</feature>
<sequence>MRFFNDIFTQCFGLKAAFMGKSIKKTPELQNGQGAEADSDRPTRPKVRVRFKPMRLKLSAQEASRPLQTASLHGQLLARLREMVLDGELRPGSPLPERMLCETFGVSRTPLREAFKVLATEGLIELRPHRTPVVTPVDAEEIAHVFQLMEALEQLAGRLACTLARDEDIARLEAMHADLVAFHRDERRSDYFRQNQQIHAEITRLAANPVLLGTWSAMNAKIYRARAQANYDHERWDASLTEHEAFMALLRARNADGFAASLADHTRRTGTAVLANLAKAAA</sequence>
<dbReference type="PANTHER" id="PTHR43537:SF50">
    <property type="entry name" value="TRANSCRIPTIONAL REGULATORY PROTEIN"/>
    <property type="match status" value="1"/>
</dbReference>
<name>A8HVZ6_AZOC5</name>
<dbReference type="PRINTS" id="PR00035">
    <property type="entry name" value="HTHGNTR"/>
</dbReference>
<proteinExistence type="predicted"/>
<reference evidence="5 6" key="4">
    <citation type="journal article" date="2009" name="Appl. Environ. Microbiol.">
        <title>Comparative genome-wide transcriptional profiling of Azorhizobium caulinodans ORS571 grown under free-living and symbiotic conditions.</title>
        <authorList>
            <person name="Tsukada S."/>
            <person name="Aono T."/>
            <person name="Akiba N."/>
            <person name="Lee KB."/>
            <person name="Liu CT."/>
            <person name="Toyazaki H."/>
            <person name="Oyaizu H."/>
        </authorList>
    </citation>
    <scope>NUCLEOTIDE SEQUENCE [LARGE SCALE GENOMIC DNA]</scope>
    <source>
        <strain evidence="6">ATCC 43989 / DSM 5975 / JCM 20966 / LMG 6465 / NBRC 14845 / NCIMB 13405 / ORS 571</strain>
    </source>
</reference>
<dbReference type="KEGG" id="azc:AZC_4376"/>
<dbReference type="PANTHER" id="PTHR43537">
    <property type="entry name" value="TRANSCRIPTIONAL REGULATOR, GNTR FAMILY"/>
    <property type="match status" value="1"/>
</dbReference>
<evidence type="ECO:0000313" key="5">
    <source>
        <dbReference type="EMBL" id="BAF90374.1"/>
    </source>
</evidence>
<dbReference type="GO" id="GO:0003677">
    <property type="term" value="F:DNA binding"/>
    <property type="evidence" value="ECO:0007669"/>
    <property type="project" value="UniProtKB-KW"/>
</dbReference>
<reference evidence="5 6" key="6">
    <citation type="journal article" date="2011" name="Appl. Environ. Microbiol.">
        <title>Involvement of the azorhizobial chromosome partition gene (parA) in the onset of bacteroid differentiation during Sesbania rostrata stem nodule development.</title>
        <authorList>
            <person name="Liu CT."/>
            <person name="Lee KB."/>
            <person name="Wang YS."/>
            <person name="Peng MH."/>
            <person name="Lee KT."/>
            <person name="Suzuki S."/>
            <person name="Suzuki T."/>
            <person name="Oyaizu H."/>
        </authorList>
    </citation>
    <scope>NUCLEOTIDE SEQUENCE [LARGE SCALE GENOMIC DNA]</scope>
    <source>
        <strain evidence="6">ATCC 43989 / DSM 5975 / JCM 20966 / LMG 6465 / NBRC 14845 / NCIMB 13405 / ORS 571</strain>
    </source>
</reference>
<dbReference type="SUPFAM" id="SSF48008">
    <property type="entry name" value="GntR ligand-binding domain-like"/>
    <property type="match status" value="1"/>
</dbReference>
<dbReference type="eggNOG" id="COG1802">
    <property type="taxonomic scope" value="Bacteria"/>
</dbReference>
<reference evidence="5 6" key="1">
    <citation type="journal article" date="2007" name="Appl. Environ. Microbiol.">
        <title>Rhizobial factors required for stem nodule maturation and maintenance in Sesbania rostrata-Azorhizobium caulinodans ORS571 symbiosis.</title>
        <authorList>
            <person name="Suzuki S."/>
            <person name="Aono T."/>
            <person name="Lee KB."/>
            <person name="Suzuki T."/>
            <person name="Liu CT."/>
            <person name="Miwa H."/>
            <person name="Wakao S."/>
            <person name="Iki T."/>
            <person name="Oyaizu H."/>
        </authorList>
    </citation>
    <scope>NUCLEOTIDE SEQUENCE [LARGE SCALE GENOMIC DNA]</scope>
    <source>
        <strain evidence="6">ATCC 43989 / DSM 5975 / JCM 20966 / LMG 6465 / NBRC 14845 / NCIMB 13405 / ORS 571</strain>
    </source>
</reference>
<dbReference type="SMART" id="SM00345">
    <property type="entry name" value="HTH_GNTR"/>
    <property type="match status" value="1"/>
</dbReference>
<reference evidence="5 6" key="5">
    <citation type="journal article" date="2010" name="Appl. Environ. Microbiol.">
        <title>phrR-like gene praR of Azorhizobium caulinodans ORS571 is essential for symbiosis with Sesbania rostrata and is involved in expression of reb genes.</title>
        <authorList>
            <person name="Akiba N."/>
            <person name="Aono T."/>
            <person name="Toyazaki H."/>
            <person name="Sato S."/>
            <person name="Oyaizu H."/>
        </authorList>
    </citation>
    <scope>NUCLEOTIDE SEQUENCE [LARGE SCALE GENOMIC DNA]</scope>
    <source>
        <strain evidence="6">ATCC 43989 / DSM 5975 / JCM 20966 / LMG 6465 / NBRC 14845 / NCIMB 13405 / ORS 571</strain>
    </source>
</reference>
<dbReference type="CDD" id="cd07377">
    <property type="entry name" value="WHTH_GntR"/>
    <property type="match status" value="1"/>
</dbReference>
<dbReference type="InterPro" id="IPR036390">
    <property type="entry name" value="WH_DNA-bd_sf"/>
</dbReference>
<dbReference type="Pfam" id="PF00392">
    <property type="entry name" value="GntR"/>
    <property type="match status" value="1"/>
</dbReference>
<evidence type="ECO:0000259" key="4">
    <source>
        <dbReference type="PROSITE" id="PS50949"/>
    </source>
</evidence>
<protein>
    <submittedName>
        <fullName evidence="5">Regulatory protein</fullName>
    </submittedName>
</protein>